<evidence type="ECO:0000313" key="9">
    <source>
        <dbReference type="EMBL" id="SHL00898.1"/>
    </source>
</evidence>
<dbReference type="Gene3D" id="2.60.40.1180">
    <property type="entry name" value="Golgi alpha-mannosidase II"/>
    <property type="match status" value="1"/>
</dbReference>
<feature type="chain" id="PRO_5012658136" description="non-reducing end alpha-L-arabinofuranosidase" evidence="7">
    <location>
        <begin position="19"/>
        <end position="669"/>
    </location>
</feature>
<evidence type="ECO:0000256" key="3">
    <source>
        <dbReference type="ARBA" id="ARBA00012670"/>
    </source>
</evidence>
<evidence type="ECO:0000313" key="10">
    <source>
        <dbReference type="Proteomes" id="UP000184130"/>
    </source>
</evidence>
<dbReference type="PANTHER" id="PTHR31776:SF0">
    <property type="entry name" value="ALPHA-L-ARABINOFURANOSIDASE 1"/>
    <property type="match status" value="1"/>
</dbReference>
<accession>A0A1M6X4N4</accession>
<keyword evidence="5" id="KW-0378">Hydrolase</keyword>
<dbReference type="InterPro" id="IPR051563">
    <property type="entry name" value="Glycosyl_Hydrolase_51"/>
</dbReference>
<name>A0A1M6X4N4_XYLRU</name>
<dbReference type="InterPro" id="IPR010720">
    <property type="entry name" value="Alpha-L-AF_C"/>
</dbReference>
<dbReference type="OrthoDB" id="9758333at2"/>
<keyword evidence="6" id="KW-0325">Glycoprotein</keyword>
<comment type="catalytic activity">
    <reaction evidence="1">
        <text>Hydrolysis of terminal non-reducing alpha-L-arabinofuranoside residues in alpha-L-arabinosides.</text>
        <dbReference type="EC" id="3.2.1.55"/>
    </reaction>
</comment>
<evidence type="ECO:0000256" key="6">
    <source>
        <dbReference type="ARBA" id="ARBA00023180"/>
    </source>
</evidence>
<dbReference type="EC" id="3.2.1.55" evidence="3"/>
<dbReference type="SUPFAM" id="SSF51011">
    <property type="entry name" value="Glycosyl hydrolase domain"/>
    <property type="match status" value="1"/>
</dbReference>
<dbReference type="Pfam" id="PF02018">
    <property type="entry name" value="CBM_4_9"/>
    <property type="match status" value="1"/>
</dbReference>
<reference evidence="9 10" key="1">
    <citation type="submission" date="2016-11" db="EMBL/GenBank/DDBJ databases">
        <authorList>
            <person name="Jaros S."/>
            <person name="Januszkiewicz K."/>
            <person name="Wedrychowicz H."/>
        </authorList>
    </citation>
    <scope>NUCLEOTIDE SEQUENCE [LARGE SCALE GENOMIC DNA]</scope>
    <source>
        <strain evidence="9 10">KHT3</strain>
    </source>
</reference>
<dbReference type="Gene3D" id="3.20.20.80">
    <property type="entry name" value="Glycosidases"/>
    <property type="match status" value="1"/>
</dbReference>
<dbReference type="InterPro" id="IPR013780">
    <property type="entry name" value="Glyco_hydro_b"/>
</dbReference>
<evidence type="ECO:0000256" key="4">
    <source>
        <dbReference type="ARBA" id="ARBA00022729"/>
    </source>
</evidence>
<evidence type="ECO:0000256" key="7">
    <source>
        <dbReference type="SAM" id="SignalP"/>
    </source>
</evidence>
<dbReference type="GO" id="GO:0046373">
    <property type="term" value="P:L-arabinose metabolic process"/>
    <property type="evidence" value="ECO:0007669"/>
    <property type="project" value="InterPro"/>
</dbReference>
<dbReference type="AlphaFoldDB" id="A0A1M6X4N4"/>
<dbReference type="RefSeq" id="WP_073209995.1">
    <property type="nucleotide sequence ID" value="NZ_FRBD01000019.1"/>
</dbReference>
<evidence type="ECO:0000256" key="2">
    <source>
        <dbReference type="ARBA" id="ARBA00007186"/>
    </source>
</evidence>
<comment type="similarity">
    <text evidence="2">Belongs to the glycosyl hydrolase 51 family.</text>
</comment>
<evidence type="ECO:0000256" key="1">
    <source>
        <dbReference type="ARBA" id="ARBA00001462"/>
    </source>
</evidence>
<sequence length="669" mass="75500">MKNLTTMLLLAASLTAGAQTHIFDVNTKKLGAPVQPTMYGIFFEDINYAADGGLYAELVKNRSFEFPNAFTGWDISGKVTLMNDGPFERNPHYVRLEPADHSDRHTMIENHGFFGMGVKGGQEYRFSVWARVPDGGKAKLWVDLVDNATMDDDQKLGNAGVEVSGKEWKKYTAIIKPKRTFAKAHLRVWGDSKVTTDLEHVSLFPVDTWKGRENGMRKDLAQALNDMHPGVFRFPGGCIVEGVDLATRYQWKNTVGPVENRPLNENRWHYTFTNRYFPDYYQSYGLGFFEFFQLCEDFGSEALPVISCGLSCQFQNPDPTKPGVHVALEDLEPYIQDALDLIEFANGPADSKWGKVRAEMGHPAPFGLKFLGVGNEQWDYDEAHGGFGPVFTARLKKFSDAIRKKYPNIKLIGTTGPNSEGWDFDLLQPRMKELKVDLYDEHYYRNEKWFLSHGLRYDSYDRKGPKVFAGEYACHGSNKHKWNHYYTSLLEAAHMTGIERNADIVHMATYAPLFAHVEGWQWRPDAIWYDNLRMFKSVSYYVQQLYATNKGSHVLSLTMNKKPVAGQEGQDGLFASAVFEQSTGEVIVKVVNTGDQTQPISLQLQGMKGARTASTLTLCHDGMDDENTLDNPEKIVPQPGTCQVEAGKSASVLTDNLPAKSFRIYKIKK</sequence>
<organism evidence="9 10">
    <name type="scientific">Xylanibacter ruminicola</name>
    <name type="common">Prevotella ruminicola</name>
    <dbReference type="NCBI Taxonomy" id="839"/>
    <lineage>
        <taxon>Bacteria</taxon>
        <taxon>Pseudomonadati</taxon>
        <taxon>Bacteroidota</taxon>
        <taxon>Bacteroidia</taxon>
        <taxon>Bacteroidales</taxon>
        <taxon>Prevotellaceae</taxon>
        <taxon>Xylanibacter</taxon>
    </lineage>
</organism>
<dbReference type="SMART" id="SM00813">
    <property type="entry name" value="Alpha-L-AF_C"/>
    <property type="match status" value="1"/>
</dbReference>
<gene>
    <name evidence="9" type="ORF">SAMN05216463_1196</name>
</gene>
<dbReference type="Gene3D" id="2.60.120.260">
    <property type="entry name" value="Galactose-binding domain-like"/>
    <property type="match status" value="1"/>
</dbReference>
<dbReference type="Pfam" id="PF22848">
    <property type="entry name" value="ASD1_dom"/>
    <property type="match status" value="1"/>
</dbReference>
<dbReference type="InterPro" id="IPR055235">
    <property type="entry name" value="ASD1_cat"/>
</dbReference>
<evidence type="ECO:0000259" key="8">
    <source>
        <dbReference type="SMART" id="SM00813"/>
    </source>
</evidence>
<keyword evidence="4 7" id="KW-0732">Signal</keyword>
<proteinExistence type="inferred from homology"/>
<dbReference type="Proteomes" id="UP000184130">
    <property type="component" value="Unassembled WGS sequence"/>
</dbReference>
<dbReference type="GO" id="GO:0046556">
    <property type="term" value="F:alpha-L-arabinofuranosidase activity"/>
    <property type="evidence" value="ECO:0007669"/>
    <property type="project" value="UniProtKB-EC"/>
</dbReference>
<dbReference type="PANTHER" id="PTHR31776">
    <property type="entry name" value="ALPHA-L-ARABINOFURANOSIDASE 1"/>
    <property type="match status" value="1"/>
</dbReference>
<feature type="signal peptide" evidence="7">
    <location>
        <begin position="1"/>
        <end position="18"/>
    </location>
</feature>
<dbReference type="SUPFAM" id="SSF51445">
    <property type="entry name" value="(Trans)glycosidases"/>
    <property type="match status" value="1"/>
</dbReference>
<dbReference type="InterPro" id="IPR003305">
    <property type="entry name" value="CenC_carb-bd"/>
</dbReference>
<dbReference type="EMBL" id="FRBD01000019">
    <property type="protein sequence ID" value="SHL00898.1"/>
    <property type="molecule type" value="Genomic_DNA"/>
</dbReference>
<protein>
    <recommendedName>
        <fullName evidence="3">non-reducing end alpha-L-arabinofuranosidase</fullName>
        <ecNumber evidence="3">3.2.1.55</ecNumber>
    </recommendedName>
</protein>
<evidence type="ECO:0000256" key="5">
    <source>
        <dbReference type="ARBA" id="ARBA00022801"/>
    </source>
</evidence>
<feature type="domain" description="Alpha-L-arabinofuranosidase C-terminal" evidence="8">
    <location>
        <begin position="470"/>
        <end position="661"/>
    </location>
</feature>
<dbReference type="InterPro" id="IPR017853">
    <property type="entry name" value="GH"/>
</dbReference>
<dbReference type="Pfam" id="PF06964">
    <property type="entry name" value="Alpha-L-AF_C"/>
    <property type="match status" value="1"/>
</dbReference>